<dbReference type="SUPFAM" id="SSF51126">
    <property type="entry name" value="Pectin lyase-like"/>
    <property type="match status" value="1"/>
</dbReference>
<keyword evidence="5 10" id="KW-0479">Metal-binding</keyword>
<dbReference type="InterPro" id="IPR018082">
    <property type="entry name" value="AmbAllergen"/>
</dbReference>
<dbReference type="PRINTS" id="PR00807">
    <property type="entry name" value="AMBALLERGEN"/>
</dbReference>
<dbReference type="AlphaFoldDB" id="A0AAW1H0K7"/>
<sequence length="442" mass="49832">MHRKMTSINGIKLRLLFLFIFVSNIPLRRANIGDFDAHWQRRQDAAKKAAGNAYNPNPHNVTNHFNKQVHKHVNETRRGLAGTPYMGECLASNPIDQCWRCDPNWSENRQKLANCVLGFGHKTRGGQGGEFYVVTDNSDDELVNPKPGTLRHAVIQTEPLWIIFERPMMIKLKQELMIASHKTIDGRGGHVHFAGGAGLTLQYVENVIIHSLHIHDIKTGSGGYIRDAVDHYGLRTRSDGDGISMFGATNIWIDHVSMSNCMDGLIDAIELCTAITVSNCHFTDHNDVMLFGASDSRSEDKIQQITIAFNHFGKRLIQRMPRCRWGFFHVVNNDYTHWEMYAIGGSQQPTIISQGNRFIAPPNPNAKEVTHRSYSPKSVWKNWLWTSEDDVLLNGAFFTTSGDKSTMTSHSKQDMISAKPGSYVRRLTRFAGALNCKRGQPC</sequence>
<dbReference type="Proteomes" id="UP001443914">
    <property type="component" value="Unassembled WGS sequence"/>
</dbReference>
<evidence type="ECO:0000313" key="12">
    <source>
        <dbReference type="EMBL" id="KAK9669291.1"/>
    </source>
</evidence>
<feature type="chain" id="PRO_5043104855" description="Pectate lyase" evidence="10">
    <location>
        <begin position="31"/>
        <end position="442"/>
    </location>
</feature>
<dbReference type="EMBL" id="JBDFQZ010000013">
    <property type="protein sequence ID" value="KAK9669291.1"/>
    <property type="molecule type" value="Genomic_DNA"/>
</dbReference>
<evidence type="ECO:0000256" key="3">
    <source>
        <dbReference type="ARBA" id="ARBA00010980"/>
    </source>
</evidence>
<keyword evidence="7 10" id="KW-0106">Calcium</keyword>
<keyword evidence="9 10" id="KW-0456">Lyase</keyword>
<evidence type="ECO:0000313" key="13">
    <source>
        <dbReference type="Proteomes" id="UP001443914"/>
    </source>
</evidence>
<organism evidence="12 13">
    <name type="scientific">Saponaria officinalis</name>
    <name type="common">Common soapwort</name>
    <name type="synonym">Lychnis saponaria</name>
    <dbReference type="NCBI Taxonomy" id="3572"/>
    <lineage>
        <taxon>Eukaryota</taxon>
        <taxon>Viridiplantae</taxon>
        <taxon>Streptophyta</taxon>
        <taxon>Embryophyta</taxon>
        <taxon>Tracheophyta</taxon>
        <taxon>Spermatophyta</taxon>
        <taxon>Magnoliopsida</taxon>
        <taxon>eudicotyledons</taxon>
        <taxon>Gunneridae</taxon>
        <taxon>Pentapetalae</taxon>
        <taxon>Caryophyllales</taxon>
        <taxon>Caryophyllaceae</taxon>
        <taxon>Caryophylleae</taxon>
        <taxon>Saponaria</taxon>
    </lineage>
</organism>
<evidence type="ECO:0000256" key="1">
    <source>
        <dbReference type="ARBA" id="ARBA00000695"/>
    </source>
</evidence>
<protein>
    <recommendedName>
        <fullName evidence="4 10">Pectate lyase</fullName>
        <ecNumber evidence="4 10">4.2.2.2</ecNumber>
    </recommendedName>
</protein>
<dbReference type="Pfam" id="PF00544">
    <property type="entry name" value="Pectate_lyase_4"/>
    <property type="match status" value="1"/>
</dbReference>
<dbReference type="EC" id="4.2.2.2" evidence="4 10"/>
<feature type="domain" description="Pectate lyase" evidence="11">
    <location>
        <begin position="167"/>
        <end position="364"/>
    </location>
</feature>
<dbReference type="InterPro" id="IPR007524">
    <property type="entry name" value="Pec_lyase_N"/>
</dbReference>
<dbReference type="InterPro" id="IPR012334">
    <property type="entry name" value="Pectin_lyas_fold"/>
</dbReference>
<dbReference type="GO" id="GO:0030570">
    <property type="term" value="F:pectate lyase activity"/>
    <property type="evidence" value="ECO:0007669"/>
    <property type="project" value="UniProtKB-EC"/>
</dbReference>
<dbReference type="InterPro" id="IPR011050">
    <property type="entry name" value="Pectin_lyase_fold/virulence"/>
</dbReference>
<dbReference type="Pfam" id="PF04431">
    <property type="entry name" value="Pec_lyase_N"/>
    <property type="match status" value="1"/>
</dbReference>
<evidence type="ECO:0000256" key="8">
    <source>
        <dbReference type="ARBA" id="ARBA00023180"/>
    </source>
</evidence>
<comment type="similarity">
    <text evidence="3 10">Belongs to the polysaccharide lyase 1 family.</text>
</comment>
<comment type="caution">
    <text evidence="12">The sequence shown here is derived from an EMBL/GenBank/DDBJ whole genome shotgun (WGS) entry which is preliminary data.</text>
</comment>
<accession>A0AAW1H0K7</accession>
<comment type="pathway">
    <text evidence="2 10">Glycan metabolism; pectin degradation; 2-dehydro-3-deoxy-D-gluconate from pectin: step 2/5.</text>
</comment>
<evidence type="ECO:0000256" key="10">
    <source>
        <dbReference type="RuleBase" id="RU361123"/>
    </source>
</evidence>
<dbReference type="InterPro" id="IPR045032">
    <property type="entry name" value="PEL"/>
</dbReference>
<comment type="cofactor">
    <cofactor evidence="10">
        <name>Ca(2+)</name>
        <dbReference type="ChEBI" id="CHEBI:29108"/>
    </cofactor>
    <text evidence="10">Binds 1 Ca(2+) ion. Required for its activity.</text>
</comment>
<reference evidence="12" key="1">
    <citation type="submission" date="2024-03" db="EMBL/GenBank/DDBJ databases">
        <title>WGS assembly of Saponaria officinalis var. Norfolk2.</title>
        <authorList>
            <person name="Jenkins J."/>
            <person name="Shu S."/>
            <person name="Grimwood J."/>
            <person name="Barry K."/>
            <person name="Goodstein D."/>
            <person name="Schmutz J."/>
            <person name="Leebens-Mack J."/>
            <person name="Osbourn A."/>
        </authorList>
    </citation>
    <scope>NUCLEOTIDE SEQUENCE [LARGE SCALE GENOMIC DNA]</scope>
    <source>
        <strain evidence="12">JIC</strain>
    </source>
</reference>
<evidence type="ECO:0000259" key="11">
    <source>
        <dbReference type="SMART" id="SM00656"/>
    </source>
</evidence>
<evidence type="ECO:0000256" key="7">
    <source>
        <dbReference type="ARBA" id="ARBA00022837"/>
    </source>
</evidence>
<dbReference type="PANTHER" id="PTHR31683">
    <property type="entry name" value="PECTATE LYASE 18-RELATED"/>
    <property type="match status" value="1"/>
</dbReference>
<evidence type="ECO:0000256" key="6">
    <source>
        <dbReference type="ARBA" id="ARBA00022729"/>
    </source>
</evidence>
<proteinExistence type="inferred from homology"/>
<evidence type="ECO:0000256" key="5">
    <source>
        <dbReference type="ARBA" id="ARBA00022723"/>
    </source>
</evidence>
<feature type="signal peptide" evidence="10">
    <location>
        <begin position="1"/>
        <end position="30"/>
    </location>
</feature>
<evidence type="ECO:0000256" key="2">
    <source>
        <dbReference type="ARBA" id="ARBA00005220"/>
    </source>
</evidence>
<comment type="catalytic activity">
    <reaction evidence="1 10">
        <text>Eliminative cleavage of (1-&gt;4)-alpha-D-galacturonan to give oligosaccharides with 4-deoxy-alpha-D-galact-4-enuronosyl groups at their non-reducing ends.</text>
        <dbReference type="EC" id="4.2.2.2"/>
    </reaction>
</comment>
<dbReference type="PANTHER" id="PTHR31683:SF69">
    <property type="entry name" value="PECTATE LYASE 7-RELATED"/>
    <property type="match status" value="1"/>
</dbReference>
<keyword evidence="6 10" id="KW-0732">Signal</keyword>
<keyword evidence="8" id="KW-0325">Glycoprotein</keyword>
<dbReference type="GO" id="GO:0046872">
    <property type="term" value="F:metal ion binding"/>
    <property type="evidence" value="ECO:0007669"/>
    <property type="project" value="UniProtKB-KW"/>
</dbReference>
<name>A0AAW1H0K7_SAPOF</name>
<dbReference type="SMART" id="SM00656">
    <property type="entry name" value="Amb_all"/>
    <property type="match status" value="1"/>
</dbReference>
<keyword evidence="13" id="KW-1185">Reference proteome</keyword>
<dbReference type="Gene3D" id="2.160.20.10">
    <property type="entry name" value="Single-stranded right-handed beta-helix, Pectin lyase-like"/>
    <property type="match status" value="1"/>
</dbReference>
<evidence type="ECO:0000256" key="4">
    <source>
        <dbReference type="ARBA" id="ARBA00012272"/>
    </source>
</evidence>
<evidence type="ECO:0000256" key="9">
    <source>
        <dbReference type="ARBA" id="ARBA00023239"/>
    </source>
</evidence>
<gene>
    <name evidence="12" type="ORF">RND81_13G121800</name>
</gene>
<dbReference type="InterPro" id="IPR002022">
    <property type="entry name" value="Pec_lyase"/>
</dbReference>